<evidence type="ECO:0000256" key="8">
    <source>
        <dbReference type="ARBA" id="ARBA00041958"/>
    </source>
</evidence>
<evidence type="ECO:0000313" key="10">
    <source>
        <dbReference type="EMBL" id="RWS20663.1"/>
    </source>
</evidence>
<keyword evidence="4" id="KW-0677">Repeat</keyword>
<evidence type="ECO:0000256" key="3">
    <source>
        <dbReference type="ARBA" id="ARBA00022490"/>
    </source>
</evidence>
<dbReference type="PROSITE" id="PS50005">
    <property type="entry name" value="TPR"/>
    <property type="match status" value="1"/>
</dbReference>
<evidence type="ECO:0000313" key="11">
    <source>
        <dbReference type="Proteomes" id="UP000288716"/>
    </source>
</evidence>
<reference evidence="10 11" key="1">
    <citation type="journal article" date="2018" name="Gigascience">
        <title>Genomes of trombidid mites reveal novel predicted allergens and laterally-transferred genes associated with secondary metabolism.</title>
        <authorList>
            <person name="Dong X."/>
            <person name="Chaisiri K."/>
            <person name="Xia D."/>
            <person name="Armstrong S.D."/>
            <person name="Fang Y."/>
            <person name="Donnelly M.J."/>
            <person name="Kadowaki T."/>
            <person name="McGarry J.W."/>
            <person name="Darby A.C."/>
            <person name="Makepeace B.L."/>
        </authorList>
    </citation>
    <scope>NUCLEOTIDE SEQUENCE [LARGE SCALE GENOMIC DNA]</scope>
    <source>
        <strain evidence="10">UoL-UT</strain>
    </source>
</reference>
<evidence type="ECO:0000256" key="2">
    <source>
        <dbReference type="ARBA" id="ARBA00011375"/>
    </source>
</evidence>
<comment type="caution">
    <text evidence="10">The sequence shown here is derived from an EMBL/GenBank/DDBJ whole genome shotgun (WGS) entry which is preliminary data.</text>
</comment>
<proteinExistence type="predicted"/>
<dbReference type="Gene3D" id="1.25.40.10">
    <property type="entry name" value="Tetratricopeptide repeat domain"/>
    <property type="match status" value="2"/>
</dbReference>
<feature type="repeat" description="TPR" evidence="9">
    <location>
        <begin position="190"/>
        <end position="223"/>
    </location>
</feature>
<keyword evidence="3" id="KW-0963">Cytoplasm</keyword>
<keyword evidence="5 9" id="KW-0802">TPR repeat</keyword>
<evidence type="ECO:0000256" key="7">
    <source>
        <dbReference type="ARBA" id="ARBA00039966"/>
    </source>
</evidence>
<evidence type="ECO:0000256" key="5">
    <source>
        <dbReference type="ARBA" id="ARBA00022803"/>
    </source>
</evidence>
<dbReference type="PANTHER" id="PTHR16056">
    <property type="entry name" value="REGULATOR OF MICROTUBULE DYNAMICS PROTEIN"/>
    <property type="match status" value="1"/>
</dbReference>
<evidence type="ECO:0000256" key="9">
    <source>
        <dbReference type="PROSITE-ProRule" id="PRU00339"/>
    </source>
</evidence>
<dbReference type="InterPro" id="IPR019734">
    <property type="entry name" value="TPR_rpt"/>
</dbReference>
<organism evidence="10 11">
    <name type="scientific">Leptotrombidium deliense</name>
    <dbReference type="NCBI Taxonomy" id="299467"/>
    <lineage>
        <taxon>Eukaryota</taxon>
        <taxon>Metazoa</taxon>
        <taxon>Ecdysozoa</taxon>
        <taxon>Arthropoda</taxon>
        <taxon>Chelicerata</taxon>
        <taxon>Arachnida</taxon>
        <taxon>Acari</taxon>
        <taxon>Acariformes</taxon>
        <taxon>Trombidiformes</taxon>
        <taxon>Prostigmata</taxon>
        <taxon>Anystina</taxon>
        <taxon>Parasitengona</taxon>
        <taxon>Trombiculoidea</taxon>
        <taxon>Trombiculidae</taxon>
        <taxon>Leptotrombidium</taxon>
    </lineage>
</organism>
<dbReference type="GO" id="GO:0005876">
    <property type="term" value="C:spindle microtubule"/>
    <property type="evidence" value="ECO:0007669"/>
    <property type="project" value="TreeGrafter"/>
</dbReference>
<dbReference type="PANTHER" id="PTHR16056:SF16">
    <property type="entry name" value="REGULATOR OF MICROTUBULE DYNAMICS PROTEIN 1"/>
    <property type="match status" value="1"/>
</dbReference>
<dbReference type="EMBL" id="NCKV01016230">
    <property type="protein sequence ID" value="RWS20663.1"/>
    <property type="molecule type" value="Genomic_DNA"/>
</dbReference>
<evidence type="ECO:0000256" key="4">
    <source>
        <dbReference type="ARBA" id="ARBA00022737"/>
    </source>
</evidence>
<evidence type="ECO:0000256" key="1">
    <source>
        <dbReference type="ARBA" id="ARBA00004245"/>
    </source>
</evidence>
<accession>A0A443RZI0</accession>
<dbReference type="Proteomes" id="UP000288716">
    <property type="component" value="Unassembled WGS sequence"/>
</dbReference>
<dbReference type="GO" id="GO:0005737">
    <property type="term" value="C:cytoplasm"/>
    <property type="evidence" value="ECO:0007669"/>
    <property type="project" value="TreeGrafter"/>
</dbReference>
<comment type="subcellular location">
    <subcellularLocation>
        <location evidence="1">Cytoplasm</location>
        <location evidence="1">Cytoskeleton</location>
    </subcellularLocation>
</comment>
<dbReference type="STRING" id="299467.A0A443RZI0"/>
<dbReference type="OrthoDB" id="512473at2759"/>
<dbReference type="GO" id="GO:0097431">
    <property type="term" value="C:mitotic spindle pole"/>
    <property type="evidence" value="ECO:0007669"/>
    <property type="project" value="TreeGrafter"/>
</dbReference>
<sequence>MSDETFATWVKVHDQKADDFASNKSQLYSDLKAAYQKFDGKNNVEMLWRMSRGAYKAAAKAGLSGNKPEQKKVLLEAEDWAKKTIELDATHPEGHAWFAFACAKLSELVGIKERIERGQLVKTHLEEAIKLKPNDPKLYYTYGRWCMEVAKISWVERKLAATMFGKVPEATYEDALKQFKEADKVKPRWKANLFFMGKSYEALSNYKEAIKCFDTVAQLPSQDTEDQNVEKDLPAMRDKYASYR</sequence>
<dbReference type="GO" id="GO:0008017">
    <property type="term" value="F:microtubule binding"/>
    <property type="evidence" value="ECO:0007669"/>
    <property type="project" value="TreeGrafter"/>
</dbReference>
<gene>
    <name evidence="10" type="ORF">B4U80_00030</name>
</gene>
<keyword evidence="11" id="KW-1185">Reference proteome</keyword>
<dbReference type="Pfam" id="PF21033">
    <property type="entry name" value="RMD1-3"/>
    <property type="match status" value="1"/>
</dbReference>
<comment type="subunit">
    <text evidence="2">Interacts with microtubules.</text>
</comment>
<evidence type="ECO:0000256" key="6">
    <source>
        <dbReference type="ARBA" id="ARBA00023212"/>
    </source>
</evidence>
<dbReference type="VEuPathDB" id="VectorBase:LDEU011377"/>
<dbReference type="AlphaFoldDB" id="A0A443RZI0"/>
<protein>
    <recommendedName>
        <fullName evidence="7">Regulator of microtubule dynamics protein 1</fullName>
    </recommendedName>
    <alternativeName>
        <fullName evidence="8">Protein FAM82B</fullName>
    </alternativeName>
</protein>
<dbReference type="InterPro" id="IPR011990">
    <property type="entry name" value="TPR-like_helical_dom_sf"/>
</dbReference>
<dbReference type="SUPFAM" id="SSF48452">
    <property type="entry name" value="TPR-like"/>
    <property type="match status" value="1"/>
</dbReference>
<dbReference type="InterPro" id="IPR049039">
    <property type="entry name" value="RMD1-3_a_helical_rpt"/>
</dbReference>
<keyword evidence="6" id="KW-0206">Cytoskeleton</keyword>
<name>A0A443RZI0_9ACAR</name>